<evidence type="ECO:0000256" key="10">
    <source>
        <dbReference type="ARBA" id="ARBA00024849"/>
    </source>
</evidence>
<dbReference type="SUPFAM" id="SSF109998">
    <property type="entry name" value="Triger factor/SurA peptide-binding domain-like"/>
    <property type="match status" value="1"/>
</dbReference>
<dbReference type="InterPro" id="IPR037041">
    <property type="entry name" value="Trigger_fac_C_sf"/>
</dbReference>
<evidence type="ECO:0000256" key="4">
    <source>
        <dbReference type="ARBA" id="ARBA00016902"/>
    </source>
</evidence>
<keyword evidence="12" id="KW-0963">Cytoplasm</keyword>
<dbReference type="FunFam" id="3.10.50.40:FF:000001">
    <property type="entry name" value="Trigger factor"/>
    <property type="match status" value="1"/>
</dbReference>
<dbReference type="RefSeq" id="WP_152803836.1">
    <property type="nucleotide sequence ID" value="NZ_WHNX01000012.1"/>
</dbReference>
<dbReference type="GO" id="GO:0043022">
    <property type="term" value="F:ribosome binding"/>
    <property type="evidence" value="ECO:0007669"/>
    <property type="project" value="TreeGrafter"/>
</dbReference>
<dbReference type="InterPro" id="IPR027304">
    <property type="entry name" value="Trigger_fact/SurA_dom_sf"/>
</dbReference>
<sequence>MVSTVEKIEKNVATLKIEVSSEDFNKAINKSYNKNKVSFNVAGFRKGKAPRSIIERQYGENVFYEDALDFAFPEAYSKAIEEHELFPVARPDMETIDQISASEGLTITVSVAIKPEVVLGEYKGTEINSLTYEVTEEDLNEELLKLQTQNARLVSIDDAVAKDGDTVILDFEGFNDGVAFEGGKGENYSLVLGSNTFIPGFEDQLVGVKVGEEKEVNVTFPEEYHAADLSGKPVVFKVKVNEIKVQELPDIDDEFVKDISEFDTLEEFKADQKSKILEAKLISLKEEAEEKVLEVAVGNSSIEVPEPMIAEEIEKSLQNFEYRMKMQGISMEDYFKFTNGSVDSLKADIREDVIRKIKTELVLEKITEVENIEASEEAIQEEMVNYAKSYNIEIDKLKESTTENEIEYFKSLAKKKETVQLLINQAIQK</sequence>
<dbReference type="Pfam" id="PF05698">
    <property type="entry name" value="Trigger_C"/>
    <property type="match status" value="1"/>
</dbReference>
<dbReference type="Gene3D" id="3.10.50.40">
    <property type="match status" value="1"/>
</dbReference>
<comment type="similarity">
    <text evidence="2 12 14">Belongs to the FKBP-type PPIase family. Tig subfamily.</text>
</comment>
<accession>A0A6A7K934</accession>
<evidence type="ECO:0000256" key="1">
    <source>
        <dbReference type="ARBA" id="ARBA00000971"/>
    </source>
</evidence>
<keyword evidence="6 12" id="KW-0697">Rotamase</keyword>
<evidence type="ECO:0000256" key="12">
    <source>
        <dbReference type="HAMAP-Rule" id="MF_00303"/>
    </source>
</evidence>
<dbReference type="EC" id="5.2.1.8" evidence="3 12"/>
<evidence type="ECO:0000256" key="6">
    <source>
        <dbReference type="ARBA" id="ARBA00023110"/>
    </source>
</evidence>
<evidence type="ECO:0000256" key="3">
    <source>
        <dbReference type="ARBA" id="ARBA00013194"/>
    </source>
</evidence>
<keyword evidence="9 12" id="KW-0131">Cell cycle</keyword>
<keyword evidence="7 12" id="KW-0143">Chaperone</keyword>
<evidence type="ECO:0000256" key="9">
    <source>
        <dbReference type="ARBA" id="ARBA00023306"/>
    </source>
</evidence>
<dbReference type="Gene3D" id="3.30.70.1050">
    <property type="entry name" value="Trigger factor ribosome-binding domain"/>
    <property type="match status" value="1"/>
</dbReference>
<organism evidence="16 17">
    <name type="scientific">Alkalibaculum sporogenes</name>
    <dbReference type="NCBI Taxonomy" id="2655001"/>
    <lineage>
        <taxon>Bacteria</taxon>
        <taxon>Bacillati</taxon>
        <taxon>Bacillota</taxon>
        <taxon>Clostridia</taxon>
        <taxon>Eubacteriales</taxon>
        <taxon>Eubacteriaceae</taxon>
        <taxon>Alkalibaculum</taxon>
    </lineage>
</organism>
<evidence type="ECO:0000256" key="8">
    <source>
        <dbReference type="ARBA" id="ARBA00023235"/>
    </source>
</evidence>
<evidence type="ECO:0000313" key="17">
    <source>
        <dbReference type="Proteomes" id="UP000440004"/>
    </source>
</evidence>
<evidence type="ECO:0000256" key="11">
    <source>
        <dbReference type="ARBA" id="ARBA00029986"/>
    </source>
</evidence>
<dbReference type="SUPFAM" id="SSF102735">
    <property type="entry name" value="Trigger factor ribosome-binding domain"/>
    <property type="match status" value="1"/>
</dbReference>
<dbReference type="GO" id="GO:0015031">
    <property type="term" value="P:protein transport"/>
    <property type="evidence" value="ECO:0007669"/>
    <property type="project" value="UniProtKB-UniRule"/>
</dbReference>
<dbReference type="SUPFAM" id="SSF54534">
    <property type="entry name" value="FKBP-like"/>
    <property type="match status" value="1"/>
</dbReference>
<dbReference type="EMBL" id="WHNX01000012">
    <property type="protein sequence ID" value="MPW25902.1"/>
    <property type="molecule type" value="Genomic_DNA"/>
</dbReference>
<gene>
    <name evidence="12" type="primary">tig</name>
    <name evidence="16" type="ORF">GC105_08875</name>
</gene>
<reference evidence="16 17" key="1">
    <citation type="submission" date="2019-10" db="EMBL/GenBank/DDBJ databases">
        <title>Alkalibaculum tamaniensis sp.nov., a new alkaliphilic acetogen, isolated on methoxylated aromatics from a mud volcano.</title>
        <authorList>
            <person name="Khomyakova M.A."/>
            <person name="Merkel A.Y."/>
            <person name="Bonch-Osmolovskaya E.A."/>
            <person name="Slobodkin A.I."/>
        </authorList>
    </citation>
    <scope>NUCLEOTIDE SEQUENCE [LARGE SCALE GENOMIC DNA]</scope>
    <source>
        <strain evidence="16 17">M08DMB</strain>
    </source>
</reference>
<dbReference type="InterPro" id="IPR001179">
    <property type="entry name" value="PPIase_FKBP_dom"/>
</dbReference>
<comment type="subcellular location">
    <subcellularLocation>
        <location evidence="12">Cytoplasm</location>
    </subcellularLocation>
    <text evidence="12">About half TF is bound to the ribosome near the polypeptide exit tunnel while the other half is free in the cytoplasm.</text>
</comment>
<keyword evidence="17" id="KW-1185">Reference proteome</keyword>
<dbReference type="GO" id="GO:0044183">
    <property type="term" value="F:protein folding chaperone"/>
    <property type="evidence" value="ECO:0007669"/>
    <property type="project" value="TreeGrafter"/>
</dbReference>
<evidence type="ECO:0000256" key="5">
    <source>
        <dbReference type="ARBA" id="ARBA00022618"/>
    </source>
</evidence>
<dbReference type="InterPro" id="IPR008880">
    <property type="entry name" value="Trigger_fac_C"/>
</dbReference>
<dbReference type="InterPro" id="IPR036611">
    <property type="entry name" value="Trigger_fac_ribosome-bd_sf"/>
</dbReference>
<comment type="caution">
    <text evidence="16">The sequence shown here is derived from an EMBL/GenBank/DDBJ whole genome shotgun (WGS) entry which is preliminary data.</text>
</comment>
<dbReference type="Pfam" id="PF00254">
    <property type="entry name" value="FKBP_C"/>
    <property type="match status" value="1"/>
</dbReference>
<dbReference type="Proteomes" id="UP000440004">
    <property type="component" value="Unassembled WGS sequence"/>
</dbReference>
<dbReference type="InterPro" id="IPR046357">
    <property type="entry name" value="PPIase_dom_sf"/>
</dbReference>
<evidence type="ECO:0000256" key="2">
    <source>
        <dbReference type="ARBA" id="ARBA00005464"/>
    </source>
</evidence>
<proteinExistence type="inferred from homology"/>
<dbReference type="Gene3D" id="1.10.3120.10">
    <property type="entry name" value="Trigger factor, C-terminal domain"/>
    <property type="match status" value="1"/>
</dbReference>
<dbReference type="GO" id="GO:0005737">
    <property type="term" value="C:cytoplasm"/>
    <property type="evidence" value="ECO:0007669"/>
    <property type="project" value="UniProtKB-SubCell"/>
</dbReference>
<dbReference type="PROSITE" id="PS50059">
    <property type="entry name" value="FKBP_PPIASE"/>
    <property type="match status" value="1"/>
</dbReference>
<evidence type="ECO:0000256" key="13">
    <source>
        <dbReference type="PROSITE-ProRule" id="PRU00277"/>
    </source>
</evidence>
<dbReference type="PANTHER" id="PTHR30560">
    <property type="entry name" value="TRIGGER FACTOR CHAPERONE AND PEPTIDYL-PROLYL CIS/TRANS ISOMERASE"/>
    <property type="match status" value="1"/>
</dbReference>
<dbReference type="AlphaFoldDB" id="A0A6A7K934"/>
<dbReference type="PANTHER" id="PTHR30560:SF3">
    <property type="entry name" value="TRIGGER FACTOR-LIKE PROTEIN TIG, CHLOROPLASTIC"/>
    <property type="match status" value="1"/>
</dbReference>
<dbReference type="InterPro" id="IPR008881">
    <property type="entry name" value="Trigger_fac_ribosome-bd_bac"/>
</dbReference>
<protein>
    <recommendedName>
        <fullName evidence="4 12">Trigger factor</fullName>
        <shortName evidence="12">TF</shortName>
        <ecNumber evidence="3 12">5.2.1.8</ecNumber>
    </recommendedName>
    <alternativeName>
        <fullName evidence="11 12">PPIase</fullName>
    </alternativeName>
</protein>
<evidence type="ECO:0000313" key="16">
    <source>
        <dbReference type="EMBL" id="MPW25902.1"/>
    </source>
</evidence>
<name>A0A6A7K934_9FIRM</name>
<dbReference type="NCBIfam" id="TIGR00115">
    <property type="entry name" value="tig"/>
    <property type="match status" value="1"/>
</dbReference>
<evidence type="ECO:0000256" key="7">
    <source>
        <dbReference type="ARBA" id="ARBA00023186"/>
    </source>
</evidence>
<keyword evidence="8 12" id="KW-0413">Isomerase</keyword>
<dbReference type="GO" id="GO:0043335">
    <property type="term" value="P:protein unfolding"/>
    <property type="evidence" value="ECO:0007669"/>
    <property type="project" value="TreeGrafter"/>
</dbReference>
<dbReference type="InterPro" id="IPR005215">
    <property type="entry name" value="Trig_fac"/>
</dbReference>
<evidence type="ECO:0000256" key="14">
    <source>
        <dbReference type="RuleBase" id="RU003914"/>
    </source>
</evidence>
<dbReference type="HAMAP" id="MF_00303">
    <property type="entry name" value="Trigger_factor_Tig"/>
    <property type="match status" value="1"/>
</dbReference>
<keyword evidence="5 12" id="KW-0132">Cell division</keyword>
<comment type="domain">
    <text evidence="12">Consists of 3 domains; the N-terminus binds the ribosome, the middle domain has PPIase activity, while the C-terminus has intrinsic chaperone activity on its own.</text>
</comment>
<dbReference type="GO" id="GO:0003755">
    <property type="term" value="F:peptidyl-prolyl cis-trans isomerase activity"/>
    <property type="evidence" value="ECO:0007669"/>
    <property type="project" value="UniProtKB-UniRule"/>
</dbReference>
<dbReference type="GO" id="GO:0051301">
    <property type="term" value="P:cell division"/>
    <property type="evidence" value="ECO:0007669"/>
    <property type="project" value="UniProtKB-KW"/>
</dbReference>
<feature type="domain" description="PPIase FKBP-type" evidence="15">
    <location>
        <begin position="164"/>
        <end position="254"/>
    </location>
</feature>
<evidence type="ECO:0000259" key="15">
    <source>
        <dbReference type="PROSITE" id="PS50059"/>
    </source>
</evidence>
<comment type="function">
    <text evidence="10 12">Involved in protein export. Acts as a chaperone by maintaining the newly synthesized protein in an open conformation. Functions as a peptidyl-prolyl cis-trans isomerase.</text>
</comment>
<dbReference type="GO" id="GO:0051083">
    <property type="term" value="P:'de novo' cotranslational protein folding"/>
    <property type="evidence" value="ECO:0007669"/>
    <property type="project" value="TreeGrafter"/>
</dbReference>
<comment type="catalytic activity">
    <reaction evidence="1 12 13">
        <text>[protein]-peptidylproline (omega=180) = [protein]-peptidylproline (omega=0)</text>
        <dbReference type="Rhea" id="RHEA:16237"/>
        <dbReference type="Rhea" id="RHEA-COMP:10747"/>
        <dbReference type="Rhea" id="RHEA-COMP:10748"/>
        <dbReference type="ChEBI" id="CHEBI:83833"/>
        <dbReference type="ChEBI" id="CHEBI:83834"/>
        <dbReference type="EC" id="5.2.1.8"/>
    </reaction>
</comment>
<dbReference type="PIRSF" id="PIRSF003095">
    <property type="entry name" value="Trigger_factor"/>
    <property type="match status" value="1"/>
</dbReference>
<dbReference type="Pfam" id="PF05697">
    <property type="entry name" value="Trigger_N"/>
    <property type="match status" value="1"/>
</dbReference>